<reference evidence="2 3" key="1">
    <citation type="journal article" date="2024" name="Science">
        <title>Giant polyketide synthase enzymes in the biosynthesis of giant marine polyether toxins.</title>
        <authorList>
            <person name="Fallon T.R."/>
            <person name="Shende V.V."/>
            <person name="Wierzbicki I.H."/>
            <person name="Pendleton A.L."/>
            <person name="Watervoot N.F."/>
            <person name="Auber R.P."/>
            <person name="Gonzalez D.J."/>
            <person name="Wisecaver J.H."/>
            <person name="Moore B.S."/>
        </authorList>
    </citation>
    <scope>NUCLEOTIDE SEQUENCE [LARGE SCALE GENOMIC DNA]</scope>
    <source>
        <strain evidence="2 3">12B1</strain>
    </source>
</reference>
<dbReference type="EMBL" id="JBGBPQ010000004">
    <property type="protein sequence ID" value="KAL1525823.1"/>
    <property type="molecule type" value="Genomic_DNA"/>
</dbReference>
<sequence>MPEPDGKYRGPFCTGHTFFPMTAVNFYTETLNHEFREEYKQAHGMKTPMVRLTGIPSPERRKPPVELPLAGTPTSATLIGGRLPRKEIVSSNTIGGWWSDPHFAKASVAENTAISITKPPGHGKATSTDIGSYWHDERLTAADAHADALRLKNGVKRVYQEETLSRFTLEALPIEHRLL</sequence>
<proteinExistence type="predicted"/>
<name>A0AB34JXU8_PRYPA</name>
<feature type="region of interest" description="Disordered" evidence="1">
    <location>
        <begin position="53"/>
        <end position="73"/>
    </location>
</feature>
<dbReference type="AlphaFoldDB" id="A0AB34JXU8"/>
<evidence type="ECO:0000256" key="1">
    <source>
        <dbReference type="SAM" id="MobiDB-lite"/>
    </source>
</evidence>
<accession>A0AB34JXU8</accession>
<comment type="caution">
    <text evidence="2">The sequence shown here is derived from an EMBL/GenBank/DDBJ whole genome shotgun (WGS) entry which is preliminary data.</text>
</comment>
<protein>
    <submittedName>
        <fullName evidence="2">Uncharacterized protein</fullName>
    </submittedName>
</protein>
<evidence type="ECO:0000313" key="3">
    <source>
        <dbReference type="Proteomes" id="UP001515480"/>
    </source>
</evidence>
<organism evidence="2 3">
    <name type="scientific">Prymnesium parvum</name>
    <name type="common">Toxic golden alga</name>
    <dbReference type="NCBI Taxonomy" id="97485"/>
    <lineage>
        <taxon>Eukaryota</taxon>
        <taxon>Haptista</taxon>
        <taxon>Haptophyta</taxon>
        <taxon>Prymnesiophyceae</taxon>
        <taxon>Prymnesiales</taxon>
        <taxon>Prymnesiaceae</taxon>
        <taxon>Prymnesium</taxon>
    </lineage>
</organism>
<gene>
    <name evidence="2" type="ORF">AB1Y20_020661</name>
</gene>
<keyword evidence="3" id="KW-1185">Reference proteome</keyword>
<evidence type="ECO:0000313" key="2">
    <source>
        <dbReference type="EMBL" id="KAL1525823.1"/>
    </source>
</evidence>
<dbReference type="Proteomes" id="UP001515480">
    <property type="component" value="Unassembled WGS sequence"/>
</dbReference>